<evidence type="ECO:0000256" key="1">
    <source>
        <dbReference type="SAM" id="MobiDB-lite"/>
    </source>
</evidence>
<feature type="compositionally biased region" description="Low complexity" evidence="1">
    <location>
        <begin position="333"/>
        <end position="342"/>
    </location>
</feature>
<proteinExistence type="predicted"/>
<dbReference type="InterPro" id="IPR038332">
    <property type="entry name" value="PPE_sf"/>
</dbReference>
<feature type="compositionally biased region" description="Low complexity" evidence="1">
    <location>
        <begin position="481"/>
        <end position="493"/>
    </location>
</feature>
<evidence type="ECO:0000313" key="3">
    <source>
        <dbReference type="Proteomes" id="UP000694460"/>
    </source>
</evidence>
<feature type="region of interest" description="Disordered" evidence="1">
    <location>
        <begin position="415"/>
        <end position="493"/>
    </location>
</feature>
<organism evidence="2 3">
    <name type="scientific">Mycolicibacterium lutetiense</name>
    <dbReference type="NCBI Taxonomy" id="1641992"/>
    <lineage>
        <taxon>Bacteria</taxon>
        <taxon>Bacillati</taxon>
        <taxon>Actinomycetota</taxon>
        <taxon>Actinomycetes</taxon>
        <taxon>Mycobacteriales</taxon>
        <taxon>Mycobacteriaceae</taxon>
        <taxon>Mycolicibacterium</taxon>
    </lineage>
</organism>
<feature type="region of interest" description="Disordered" evidence="1">
    <location>
        <begin position="208"/>
        <end position="237"/>
    </location>
</feature>
<dbReference type="EMBL" id="JAGIOP010000003">
    <property type="protein sequence ID" value="MBP2456292.1"/>
    <property type="molecule type" value="Genomic_DNA"/>
</dbReference>
<sequence>MAFYANDAGLATVAGQLHNASVGLMQLAATPPAHPALAADETSTTAAARLSEHGVVLASRAADAAQVLLAASRAVTEISRVSVEMDGQNAKALAAVHRGPTDGVAPTFVPAVTSDVVAPDVPIAPAAPRYGKISAQIMENGHSDSGSTFSSACARYGAMFNGSAVASRLAAQTIESEALRGNTAPVLASALRRFATWADSMQQHSSTLASAATGHRDRFGTAQSDTPRSAAFTSKERELSQAQALNARFGGAYSAVVTKLQSDLVALNTRAGVASQTYHLGELPAAPPPPPPVVPVVAPATPEPGRVPQEGQPSSRPEAAADQSPGSTDVGDDLGAAGAGTDEPLDLLGDPALTGEQPGDPMSQAGPLVAMLPGVLAGVVGGALGALTSLPAAAAQQAQSAISQAGQAVEGLAKGLSEPDMPDLDASDLGSSSAGLGDIGGGGGGSGSTEPAGVSTDLPPASGGMLAQAGPASAPAPLPTGPAATAASTQPGGMMGGMPMMPPMAGGMGRGGGGGSKPIAEPDKKIIVPVEPNSEFVKGEVPRRVAAEAADVTNDHRAASRSAEEADVVVTSSRRRRVEMPKDDD</sequence>
<feature type="compositionally biased region" description="Low complexity" evidence="1">
    <location>
        <begin position="427"/>
        <end position="436"/>
    </location>
</feature>
<feature type="region of interest" description="Disordered" evidence="1">
    <location>
        <begin position="552"/>
        <end position="585"/>
    </location>
</feature>
<comment type="caution">
    <text evidence="2">The sequence shown here is derived from an EMBL/GenBank/DDBJ whole genome shotgun (WGS) entry which is preliminary data.</text>
</comment>
<dbReference type="Proteomes" id="UP000694460">
    <property type="component" value="Unassembled WGS sequence"/>
</dbReference>
<reference evidence="2 3" key="1">
    <citation type="submission" date="2021-03" db="EMBL/GenBank/DDBJ databases">
        <title>Sequencing the genomes of 1000 actinobacteria strains.</title>
        <authorList>
            <person name="Klenk H.-P."/>
        </authorList>
    </citation>
    <scope>NUCLEOTIDE SEQUENCE [LARGE SCALE GENOMIC DNA]</scope>
    <source>
        <strain evidence="2 3">DSM 46713</strain>
    </source>
</reference>
<name>A0ABS5A3E2_9MYCO</name>
<evidence type="ECO:0000313" key="2">
    <source>
        <dbReference type="EMBL" id="MBP2456292.1"/>
    </source>
</evidence>
<feature type="compositionally biased region" description="Gly residues" evidence="1">
    <location>
        <begin position="437"/>
        <end position="447"/>
    </location>
</feature>
<dbReference type="Gene3D" id="1.20.1260.20">
    <property type="entry name" value="PPE superfamily"/>
    <property type="match status" value="1"/>
</dbReference>
<accession>A0ABS5A3E2</accession>
<feature type="compositionally biased region" description="Pro residues" evidence="1">
    <location>
        <begin position="285"/>
        <end position="294"/>
    </location>
</feature>
<feature type="region of interest" description="Disordered" evidence="1">
    <location>
        <begin position="282"/>
        <end position="365"/>
    </location>
</feature>
<evidence type="ECO:0008006" key="4">
    <source>
        <dbReference type="Google" id="ProtNLM"/>
    </source>
</evidence>
<keyword evidence="3" id="KW-1185">Reference proteome</keyword>
<feature type="compositionally biased region" description="Basic and acidic residues" evidence="1">
    <location>
        <begin position="553"/>
        <end position="564"/>
    </location>
</feature>
<dbReference type="RefSeq" id="WP_209923927.1">
    <property type="nucleotide sequence ID" value="NZ_JAGIOP010000003.1"/>
</dbReference>
<gene>
    <name evidence="2" type="ORF">JOF57_006268</name>
</gene>
<protein>
    <recommendedName>
        <fullName evidence="4">PPE protein</fullName>
    </recommendedName>
</protein>